<dbReference type="Proteomes" id="UP001497045">
    <property type="component" value="Unassembled WGS sequence"/>
</dbReference>
<proteinExistence type="predicted"/>
<dbReference type="EMBL" id="JBBYHV010000002">
    <property type="protein sequence ID" value="MEL1251243.1"/>
    <property type="molecule type" value="Genomic_DNA"/>
</dbReference>
<gene>
    <name evidence="1" type="ORF">AAEO60_11225</name>
</gene>
<evidence type="ECO:0000313" key="1">
    <source>
        <dbReference type="EMBL" id="MEL1251243.1"/>
    </source>
</evidence>
<organism evidence="1 2">
    <name type="scientific">Aurantiacibacter gilvus</name>
    <dbReference type="NCBI Taxonomy" id="3139141"/>
    <lineage>
        <taxon>Bacteria</taxon>
        <taxon>Pseudomonadati</taxon>
        <taxon>Pseudomonadota</taxon>
        <taxon>Alphaproteobacteria</taxon>
        <taxon>Sphingomonadales</taxon>
        <taxon>Erythrobacteraceae</taxon>
        <taxon>Aurantiacibacter</taxon>
    </lineage>
</organism>
<dbReference type="RefSeq" id="WP_341673803.1">
    <property type="nucleotide sequence ID" value="NZ_JBBYHV010000002.1"/>
</dbReference>
<sequence length="162" mass="17279">MKVSPWILGACALVPVAGAVAGMSLNTTPLAPERVSSVPSGSPVTAADAAPQTRARLSDHYAMETPEGRVEVHELAMRGREADRWRAAQAREARYEADLAAMESRWAEQEVESRAAAALAPAPLDLGEPARVTVEPQMVLVEESHKVATSRSINVSLALELD</sequence>
<keyword evidence="2" id="KW-1185">Reference proteome</keyword>
<name>A0ABU9IH41_9SPHN</name>
<protein>
    <submittedName>
        <fullName evidence="1">Uncharacterized protein</fullName>
    </submittedName>
</protein>
<evidence type="ECO:0000313" key="2">
    <source>
        <dbReference type="Proteomes" id="UP001497045"/>
    </source>
</evidence>
<accession>A0ABU9IH41</accession>
<comment type="caution">
    <text evidence="1">The sequence shown here is derived from an EMBL/GenBank/DDBJ whole genome shotgun (WGS) entry which is preliminary data.</text>
</comment>
<reference evidence="1 2" key="1">
    <citation type="submission" date="2024-04" db="EMBL/GenBank/DDBJ databases">
        <title>Aurantiacibacter sp. DGU6 16S ribosomal RNA gene Genome sequencing and assembly.</title>
        <authorList>
            <person name="Park S."/>
        </authorList>
    </citation>
    <scope>NUCLEOTIDE SEQUENCE [LARGE SCALE GENOMIC DNA]</scope>
    <source>
        <strain evidence="1 2">DGU6</strain>
    </source>
</reference>